<feature type="region of interest" description="Disordered" evidence="1">
    <location>
        <begin position="1"/>
        <end position="27"/>
    </location>
</feature>
<proteinExistence type="predicted"/>
<dbReference type="EMBL" id="CP002191">
    <property type="protein sequence ID" value="AFD26287.1"/>
    <property type="molecule type" value="Genomic_DNA"/>
</dbReference>
<accession>H8GZX5</accession>
<feature type="compositionally biased region" description="Polar residues" evidence="1">
    <location>
        <begin position="1"/>
        <end position="10"/>
    </location>
</feature>
<keyword evidence="3" id="KW-1185">Reference proteome</keyword>
<evidence type="ECO:0000313" key="2">
    <source>
        <dbReference type="EMBL" id="AFD26287.1"/>
    </source>
</evidence>
<organism evidence="2 3">
    <name type="scientific">Deinococcus gobiensis (strain DSM 21396 / JCM 16679 / CGMCC 1.7299 / I-0)</name>
    <dbReference type="NCBI Taxonomy" id="745776"/>
    <lineage>
        <taxon>Bacteria</taxon>
        <taxon>Thermotogati</taxon>
        <taxon>Deinococcota</taxon>
        <taxon>Deinococci</taxon>
        <taxon>Deinococcales</taxon>
        <taxon>Deinococcaceae</taxon>
        <taxon>Deinococcus</taxon>
    </lineage>
</organism>
<gene>
    <name evidence="2" type="ordered locus">DGo_CA2360</name>
</gene>
<evidence type="ECO:0000256" key="1">
    <source>
        <dbReference type="SAM" id="MobiDB-lite"/>
    </source>
</evidence>
<protein>
    <submittedName>
        <fullName evidence="2">Uncharacterized protein</fullName>
    </submittedName>
</protein>
<dbReference type="HOGENOM" id="CLU_3232566_0_0_0"/>
<sequence>MGTQHENLQGTAARGTGPPATSAAGRKRFDIGLELAQTLMSTS</sequence>
<dbReference type="AlphaFoldDB" id="H8GZX5"/>
<reference evidence="2 3" key="1">
    <citation type="journal article" date="2012" name="PLoS ONE">
        <title>Genome sequence and transcriptome analysis of the radioresistant bacterium Deinococcus gobiensis: insights into the extreme environmental adaptations.</title>
        <authorList>
            <person name="Yuan M."/>
            <person name="Chen M."/>
            <person name="Zhang W."/>
            <person name="Lu W."/>
            <person name="Wang J."/>
            <person name="Yang M."/>
            <person name="Zhao P."/>
            <person name="Tang R."/>
            <person name="Li X."/>
            <person name="Hao Y."/>
            <person name="Zhou Z."/>
            <person name="Zhan Y."/>
            <person name="Yu H."/>
            <person name="Teng C."/>
            <person name="Yan Y."/>
            <person name="Ping S."/>
            <person name="Wang Y."/>
            <person name="Lin M."/>
        </authorList>
    </citation>
    <scope>NUCLEOTIDE SEQUENCE [LARGE SCALE GENOMIC DNA]</scope>
    <source>
        <strain evidence="2 3">I-0</strain>
    </source>
</reference>
<name>H8GZX5_DEIGI</name>
<dbReference type="KEGG" id="dgo:DGo_CA2360"/>
<dbReference type="PATRIC" id="fig|745776.4.peg.2421"/>
<evidence type="ECO:0000313" key="3">
    <source>
        <dbReference type="Proteomes" id="UP000007575"/>
    </source>
</evidence>
<dbReference type="Proteomes" id="UP000007575">
    <property type="component" value="Chromosome"/>
</dbReference>